<evidence type="ECO:0000313" key="2">
    <source>
        <dbReference type="EMBL" id="KAF2587956.1"/>
    </source>
</evidence>
<reference evidence="2" key="1">
    <citation type="submission" date="2019-12" db="EMBL/GenBank/DDBJ databases">
        <title>Genome sequencing and annotation of Brassica cretica.</title>
        <authorList>
            <person name="Studholme D.J."/>
            <person name="Sarris P.F."/>
        </authorList>
    </citation>
    <scope>NUCLEOTIDE SEQUENCE</scope>
    <source>
        <strain evidence="2">PFS-102/07</strain>
        <tissue evidence="2">Leaf</tissue>
    </source>
</reference>
<name>A0A8S9K3Q2_BRACR</name>
<proteinExistence type="predicted"/>
<evidence type="ECO:0000256" key="1">
    <source>
        <dbReference type="SAM" id="MobiDB-lite"/>
    </source>
</evidence>
<dbReference type="AlphaFoldDB" id="A0A8S9K3Q2"/>
<organism evidence="2">
    <name type="scientific">Brassica cretica</name>
    <name type="common">Mustard</name>
    <dbReference type="NCBI Taxonomy" id="69181"/>
    <lineage>
        <taxon>Eukaryota</taxon>
        <taxon>Viridiplantae</taxon>
        <taxon>Streptophyta</taxon>
        <taxon>Embryophyta</taxon>
        <taxon>Tracheophyta</taxon>
        <taxon>Spermatophyta</taxon>
        <taxon>Magnoliopsida</taxon>
        <taxon>eudicotyledons</taxon>
        <taxon>Gunneridae</taxon>
        <taxon>Pentapetalae</taxon>
        <taxon>rosids</taxon>
        <taxon>malvids</taxon>
        <taxon>Brassicales</taxon>
        <taxon>Brassicaceae</taxon>
        <taxon>Brassiceae</taxon>
        <taxon>Brassica</taxon>
    </lineage>
</organism>
<comment type="caution">
    <text evidence="2">The sequence shown here is derived from an EMBL/GenBank/DDBJ whole genome shotgun (WGS) entry which is preliminary data.</text>
</comment>
<feature type="region of interest" description="Disordered" evidence="1">
    <location>
        <begin position="1"/>
        <end position="23"/>
    </location>
</feature>
<accession>A0A8S9K3Q2</accession>
<gene>
    <name evidence="2" type="ORF">F2Q70_00038980</name>
</gene>
<feature type="compositionally biased region" description="Basic residues" evidence="1">
    <location>
        <begin position="1"/>
        <end position="10"/>
    </location>
</feature>
<dbReference type="EMBL" id="QGKY02000190">
    <property type="protein sequence ID" value="KAF2587956.1"/>
    <property type="molecule type" value="Genomic_DNA"/>
</dbReference>
<protein>
    <submittedName>
        <fullName evidence="2">Uncharacterized protein</fullName>
    </submittedName>
</protein>
<sequence>MSKSIRRNKQTRSSNTDSARPFAELDQTSLANGRAGPSTDSAQLFAELDQPSSANGLAGSTGTRLRLVLVTLLPRVLRTHSYFVSIEGIVGTFQFKNRGNSSFLEGHSDWLYKAATVN</sequence>